<organism evidence="1 2">
    <name type="scientific">Polarella glacialis</name>
    <name type="common">Dinoflagellate</name>
    <dbReference type="NCBI Taxonomy" id="89957"/>
    <lineage>
        <taxon>Eukaryota</taxon>
        <taxon>Sar</taxon>
        <taxon>Alveolata</taxon>
        <taxon>Dinophyceae</taxon>
        <taxon>Suessiales</taxon>
        <taxon>Suessiaceae</taxon>
        <taxon>Polarella</taxon>
    </lineage>
</organism>
<dbReference type="OrthoDB" id="417078at2759"/>
<reference evidence="1" key="1">
    <citation type="submission" date="2021-02" db="EMBL/GenBank/DDBJ databases">
        <authorList>
            <person name="Dougan E. K."/>
            <person name="Rhodes N."/>
            <person name="Thang M."/>
            <person name="Chan C."/>
        </authorList>
    </citation>
    <scope>NUCLEOTIDE SEQUENCE</scope>
</reference>
<proteinExistence type="predicted"/>
<evidence type="ECO:0000313" key="1">
    <source>
        <dbReference type="EMBL" id="CAE8639102.1"/>
    </source>
</evidence>
<protein>
    <submittedName>
        <fullName evidence="1">Uncharacterized protein</fullName>
    </submittedName>
</protein>
<accession>A0A813HNJ9</accession>
<keyword evidence="2" id="KW-1185">Reference proteome</keyword>
<dbReference type="EMBL" id="CAJNNV010032146">
    <property type="protein sequence ID" value="CAE8639102.1"/>
    <property type="molecule type" value="Genomic_DNA"/>
</dbReference>
<dbReference type="Proteomes" id="UP000654075">
    <property type="component" value="Unassembled WGS sequence"/>
</dbReference>
<sequence length="125" mass="14202">MRMSVLGLVEVPSRWYPFSLAIGLSAMNGAVQWETFAAIAFGHLYRVLQLESRLLPVRRLAGEIESRWMPKVPGLLVAMLGGRWIPALQQWPQFSPQQVPDRSEQRDRGRLSFQIFSGQGHRLGD</sequence>
<name>A0A813HNJ9_POLGL</name>
<gene>
    <name evidence="1" type="ORF">PGLA1383_LOCUS54162</name>
</gene>
<comment type="caution">
    <text evidence="1">The sequence shown here is derived from an EMBL/GenBank/DDBJ whole genome shotgun (WGS) entry which is preliminary data.</text>
</comment>
<dbReference type="AlphaFoldDB" id="A0A813HNJ9"/>
<evidence type="ECO:0000313" key="2">
    <source>
        <dbReference type="Proteomes" id="UP000654075"/>
    </source>
</evidence>